<protein>
    <submittedName>
        <fullName evidence="1">Uncharacterized protein</fullName>
    </submittedName>
</protein>
<reference evidence="2" key="1">
    <citation type="journal article" date="2023" name="Front. Plant Sci.">
        <title>Chromosomal-level genome assembly of Melastoma candidum provides insights into trichome evolution.</title>
        <authorList>
            <person name="Zhong Y."/>
            <person name="Wu W."/>
            <person name="Sun C."/>
            <person name="Zou P."/>
            <person name="Liu Y."/>
            <person name="Dai S."/>
            <person name="Zhou R."/>
        </authorList>
    </citation>
    <scope>NUCLEOTIDE SEQUENCE [LARGE SCALE GENOMIC DNA]</scope>
</reference>
<sequence>MYAVGRIGSYITQGVSTVSGPFHPFGGAVDIIVVEQPDGSFKSSPWYVRFGKFQGVLKVKEKIVNINVNGLEADIHMYLDQRGEAYFLREAENDGEESELYGSSSSSCDETDRMVDRRPLKSNSFNLKSNVSDSNEFSSTKIIERTNSRRSRILGLVFGRRSMKAVADSFG</sequence>
<accession>A0ACB9SBN3</accession>
<dbReference type="Proteomes" id="UP001057402">
    <property type="component" value="Chromosome 1"/>
</dbReference>
<gene>
    <name evidence="1" type="ORF">MLD38_000927</name>
</gene>
<keyword evidence="2" id="KW-1185">Reference proteome</keyword>
<dbReference type="EMBL" id="CM042880">
    <property type="protein sequence ID" value="KAI4388615.1"/>
    <property type="molecule type" value="Genomic_DNA"/>
</dbReference>
<organism evidence="1 2">
    <name type="scientific">Melastoma candidum</name>
    <dbReference type="NCBI Taxonomy" id="119954"/>
    <lineage>
        <taxon>Eukaryota</taxon>
        <taxon>Viridiplantae</taxon>
        <taxon>Streptophyta</taxon>
        <taxon>Embryophyta</taxon>
        <taxon>Tracheophyta</taxon>
        <taxon>Spermatophyta</taxon>
        <taxon>Magnoliopsida</taxon>
        <taxon>eudicotyledons</taxon>
        <taxon>Gunneridae</taxon>
        <taxon>Pentapetalae</taxon>
        <taxon>rosids</taxon>
        <taxon>malvids</taxon>
        <taxon>Myrtales</taxon>
        <taxon>Melastomataceae</taxon>
        <taxon>Melastomatoideae</taxon>
        <taxon>Melastomateae</taxon>
        <taxon>Melastoma</taxon>
    </lineage>
</organism>
<evidence type="ECO:0000313" key="1">
    <source>
        <dbReference type="EMBL" id="KAI4388615.1"/>
    </source>
</evidence>
<evidence type="ECO:0000313" key="2">
    <source>
        <dbReference type="Proteomes" id="UP001057402"/>
    </source>
</evidence>
<proteinExistence type="predicted"/>
<name>A0ACB9SBN3_9MYRT</name>
<comment type="caution">
    <text evidence="1">The sequence shown here is derived from an EMBL/GenBank/DDBJ whole genome shotgun (WGS) entry which is preliminary data.</text>
</comment>